<reference evidence="2 3" key="1">
    <citation type="journal article" date="2008" name="PLoS ONE">
        <title>Genome sequence of the saprophyte Leptospira biflexa provides insights into the evolution of Leptospira and the pathogenesis of leptospirosis.</title>
        <authorList>
            <person name="Picardeau M."/>
            <person name="Bulach D.M."/>
            <person name="Bouchier C."/>
            <person name="Zuerner R.L."/>
            <person name="Zidane N."/>
            <person name="Wilson P.J."/>
            <person name="Creno S."/>
            <person name="Kuczek E.S."/>
            <person name="Bommezzadri S."/>
            <person name="Davis J.C."/>
            <person name="McGrath A."/>
            <person name="Johnson M.J."/>
            <person name="Boursaux-Eude C."/>
            <person name="Seemann T."/>
            <person name="Rouy Z."/>
            <person name="Coppel R.L."/>
            <person name="Rood J.I."/>
            <person name="Lajus A."/>
            <person name="Davies J.K."/>
            <person name="Medigue C."/>
            <person name="Adler B."/>
        </authorList>
    </citation>
    <scope>NUCLEOTIDE SEQUENCE [LARGE SCALE GENOMIC DNA]</scope>
    <source>
        <strain evidence="3">Patoc 1 / ATCC 23582 / Paris</strain>
    </source>
</reference>
<dbReference type="EC" id="4.3.1.3" evidence="2"/>
<evidence type="ECO:0000313" key="3">
    <source>
        <dbReference type="Proteomes" id="UP000001847"/>
    </source>
</evidence>
<dbReference type="InterPro" id="IPR008948">
    <property type="entry name" value="L-Aspartase-like"/>
</dbReference>
<sequence>MPRFCPSMYLQLSDLHSFADSGSFSHLQERKKSLEEERERLETILKTSSDKLIYGIHTGFGPHAFTSNEELHLIQKSLIYHLTVEPILTLEGTPHSNLTHKEARVVLCARLFSLALGGSGIRFETLDVLNQLLEFDCIPILPEKGSLSASGDLIPLSYIPLALLGESGFTGKGKGLGPTKQNGKTSKIPGLPWTPHPKEAISLTNGTSFTTALLGYQVVEFRNLFLQSIELLRYLFHYHSIFPDAFHPGYHDHKQFDGPKRIANFLYPIISKNPKSKVEGKRIQDIYSVRCIPQILGSIWDELDSIGLVVEQELNSLSDNPILISESKNGEILHRFAEGGGFYASQVSFAADRLQNAMAVWFTWIDRFLNYLMEPKENDEFPLMLSAKPGTYAGLSGLGLMATHLTAEVRRDSMPGSMQSIPTNGNNQDIVPMGAISVLRNRRTVHSAKKILAIFSYAIFQSSLFAKKKELVPYFELFRDLNTMEEDRSLDFEIQTLMERIDNSISFLVMTPND</sequence>
<dbReference type="PROSITE" id="PS00488">
    <property type="entry name" value="PAL_HISTIDASE"/>
    <property type="match status" value="1"/>
</dbReference>
<dbReference type="InterPro" id="IPR022313">
    <property type="entry name" value="Phe/His_NH3-lyase_AS"/>
</dbReference>
<dbReference type="SUPFAM" id="SSF48557">
    <property type="entry name" value="L-aspartase-like"/>
    <property type="match status" value="1"/>
</dbReference>
<gene>
    <name evidence="2" type="primary">hutH</name>
    <name evidence="2" type="ordered locus">LEPBI_I0730</name>
</gene>
<accession>B0SL55</accession>
<dbReference type="KEGG" id="lbi:LEPBI_I0730"/>
<name>B0SL55_LEPBP</name>
<protein>
    <submittedName>
        <fullName evidence="2">Histidine ammonia-lyase (Histidase)</fullName>
        <ecNumber evidence="2">4.3.1.3</ecNumber>
    </submittedName>
</protein>
<dbReference type="BioCyc" id="LBIF456481:LEPBI_RS03600-MONOMER"/>
<keyword evidence="2" id="KW-0456">Lyase</keyword>
<dbReference type="GO" id="GO:0004397">
    <property type="term" value="F:histidine ammonia-lyase activity"/>
    <property type="evidence" value="ECO:0007669"/>
    <property type="project" value="UniProtKB-EC"/>
</dbReference>
<dbReference type="Pfam" id="PF00221">
    <property type="entry name" value="Lyase_aromatic"/>
    <property type="match status" value="1"/>
</dbReference>
<dbReference type="Proteomes" id="UP000001847">
    <property type="component" value="Chromosome I"/>
</dbReference>
<dbReference type="HOGENOM" id="CLU_014801_3_2_12"/>
<dbReference type="STRING" id="456481.LEPBI_I0730"/>
<dbReference type="InterPro" id="IPR001106">
    <property type="entry name" value="Aromatic_Lyase"/>
</dbReference>
<dbReference type="EMBL" id="CP000786">
    <property type="protein sequence ID" value="ABZ96862.1"/>
    <property type="molecule type" value="Genomic_DNA"/>
</dbReference>
<dbReference type="OrthoDB" id="9806955at2"/>
<dbReference type="Gene3D" id="1.10.275.10">
    <property type="entry name" value="Fumarase/aspartase (N-terminal domain)"/>
    <property type="match status" value="1"/>
</dbReference>
<dbReference type="InterPro" id="IPR024083">
    <property type="entry name" value="Fumarase/histidase_N"/>
</dbReference>
<keyword evidence="1" id="KW-0175">Coiled coil</keyword>
<evidence type="ECO:0000256" key="1">
    <source>
        <dbReference type="SAM" id="Coils"/>
    </source>
</evidence>
<feature type="coiled-coil region" evidence="1">
    <location>
        <begin position="24"/>
        <end position="51"/>
    </location>
</feature>
<dbReference type="PANTHER" id="PTHR10362">
    <property type="entry name" value="HISTIDINE AMMONIA-LYASE"/>
    <property type="match status" value="1"/>
</dbReference>
<organism evidence="2 3">
    <name type="scientific">Leptospira biflexa serovar Patoc (strain Patoc 1 / ATCC 23582 / Paris)</name>
    <dbReference type="NCBI Taxonomy" id="456481"/>
    <lineage>
        <taxon>Bacteria</taxon>
        <taxon>Pseudomonadati</taxon>
        <taxon>Spirochaetota</taxon>
        <taxon>Spirochaetia</taxon>
        <taxon>Leptospirales</taxon>
        <taxon>Leptospiraceae</taxon>
        <taxon>Leptospira</taxon>
    </lineage>
</organism>
<dbReference type="Gene3D" id="1.20.200.10">
    <property type="entry name" value="Fumarase/aspartase (Central domain)"/>
    <property type="match status" value="1"/>
</dbReference>
<keyword evidence="3" id="KW-1185">Reference proteome</keyword>
<dbReference type="AlphaFoldDB" id="B0SL55"/>
<proteinExistence type="predicted"/>
<evidence type="ECO:0000313" key="2">
    <source>
        <dbReference type="EMBL" id="ABZ96862.1"/>
    </source>
</evidence>